<dbReference type="GO" id="GO:0016787">
    <property type="term" value="F:hydrolase activity"/>
    <property type="evidence" value="ECO:0007669"/>
    <property type="project" value="UniProtKB-KW"/>
</dbReference>
<dbReference type="EMBL" id="JAUFQU010000001">
    <property type="protein sequence ID" value="MDN3707479.1"/>
    <property type="molecule type" value="Genomic_DNA"/>
</dbReference>
<evidence type="ECO:0000259" key="1">
    <source>
        <dbReference type="Pfam" id="PF00561"/>
    </source>
</evidence>
<feature type="domain" description="AB hydrolase-1" evidence="1">
    <location>
        <begin position="24"/>
        <end position="244"/>
    </location>
</feature>
<dbReference type="PANTHER" id="PTHR43798:SF33">
    <property type="entry name" value="HYDROLASE, PUTATIVE (AFU_ORTHOLOGUE AFUA_2G14860)-RELATED"/>
    <property type="match status" value="1"/>
</dbReference>
<keyword evidence="3" id="KW-1185">Reference proteome</keyword>
<comment type="caution">
    <text evidence="2">The sequence shown here is derived from an EMBL/GenBank/DDBJ whole genome shotgun (WGS) entry which is preliminary data.</text>
</comment>
<gene>
    <name evidence="2" type="ORF">QW060_10085</name>
</gene>
<accession>A0ABT8CSJ0</accession>
<keyword evidence="2" id="KW-0378">Hydrolase</keyword>
<proteinExistence type="predicted"/>
<dbReference type="Pfam" id="PF00561">
    <property type="entry name" value="Abhydrolase_1"/>
    <property type="match status" value="1"/>
</dbReference>
<organism evidence="2 3">
    <name type="scientific">Paenimyroides ceti</name>
    <dbReference type="NCBI Taxonomy" id="395087"/>
    <lineage>
        <taxon>Bacteria</taxon>
        <taxon>Pseudomonadati</taxon>
        <taxon>Bacteroidota</taxon>
        <taxon>Flavobacteriia</taxon>
        <taxon>Flavobacteriales</taxon>
        <taxon>Flavobacteriaceae</taxon>
        <taxon>Paenimyroides</taxon>
    </lineage>
</organism>
<dbReference type="RefSeq" id="WP_290363452.1">
    <property type="nucleotide sequence ID" value="NZ_JAUFQU010000001.1"/>
</dbReference>
<dbReference type="Gene3D" id="3.40.50.1820">
    <property type="entry name" value="alpha/beta hydrolase"/>
    <property type="match status" value="1"/>
</dbReference>
<dbReference type="InterPro" id="IPR029058">
    <property type="entry name" value="AB_hydrolase_fold"/>
</dbReference>
<dbReference type="InterPro" id="IPR050266">
    <property type="entry name" value="AB_hydrolase_sf"/>
</dbReference>
<evidence type="ECO:0000313" key="3">
    <source>
        <dbReference type="Proteomes" id="UP001242368"/>
    </source>
</evidence>
<evidence type="ECO:0000313" key="2">
    <source>
        <dbReference type="EMBL" id="MDN3707479.1"/>
    </source>
</evidence>
<reference evidence="3" key="1">
    <citation type="journal article" date="2019" name="Int. J. Syst. Evol. Microbiol.">
        <title>The Global Catalogue of Microorganisms (GCM) 10K type strain sequencing project: providing services to taxonomists for standard genome sequencing and annotation.</title>
        <authorList>
            <consortium name="The Broad Institute Genomics Platform"/>
            <consortium name="The Broad Institute Genome Sequencing Center for Infectious Disease"/>
            <person name="Wu L."/>
            <person name="Ma J."/>
        </authorList>
    </citation>
    <scope>NUCLEOTIDE SEQUENCE [LARGE SCALE GENOMIC DNA]</scope>
    <source>
        <strain evidence="3">CECT 7184</strain>
    </source>
</reference>
<dbReference type="Proteomes" id="UP001242368">
    <property type="component" value="Unassembled WGS sequence"/>
</dbReference>
<protein>
    <submittedName>
        <fullName evidence="2">Alpha/beta hydrolase</fullName>
    </submittedName>
</protein>
<sequence>MEKYSRSTDKVNIHYTETGNGNIALVFVHGWLGNTNWWNDQEKYFNDKYKIVRIDLGGHGRSDKSRQNWTSKQYADDIKTVVQHIKSSEIILVGHSMSGAYVVEASIDIPKIKAIILVDTLRDLEQNLTTEQAEEFMFSHYRTDFKSAVENILPQYLFVEKTPEKIKKQLQNEFLQNEPDLAINTLRPLYEMDIQKFAQQINVPVRAINSDAAPTNMESNTKYFKNYNYKVISDTGHYPMLEKPNEFNLILDKLIDETLANN</sequence>
<dbReference type="SUPFAM" id="SSF53474">
    <property type="entry name" value="alpha/beta-Hydrolases"/>
    <property type="match status" value="1"/>
</dbReference>
<name>A0ABT8CSJ0_9FLAO</name>
<dbReference type="PANTHER" id="PTHR43798">
    <property type="entry name" value="MONOACYLGLYCEROL LIPASE"/>
    <property type="match status" value="1"/>
</dbReference>
<dbReference type="InterPro" id="IPR000073">
    <property type="entry name" value="AB_hydrolase_1"/>
</dbReference>